<gene>
    <name evidence="2" type="ORF">OSB1V03_LOCUS16329</name>
</gene>
<keyword evidence="1" id="KW-0812">Transmembrane</keyword>
<name>A0A7R9Q8Z5_9ACAR</name>
<evidence type="ECO:0000313" key="3">
    <source>
        <dbReference type="Proteomes" id="UP000759131"/>
    </source>
</evidence>
<feature type="transmembrane region" description="Helical" evidence="1">
    <location>
        <begin position="28"/>
        <end position="50"/>
    </location>
</feature>
<accession>A0A7R9Q8Z5</accession>
<keyword evidence="1" id="KW-1133">Transmembrane helix</keyword>
<evidence type="ECO:0000256" key="1">
    <source>
        <dbReference type="SAM" id="Phobius"/>
    </source>
</evidence>
<keyword evidence="3" id="KW-1185">Reference proteome</keyword>
<keyword evidence="1" id="KW-0472">Membrane</keyword>
<feature type="non-terminal residue" evidence="2">
    <location>
        <position position="555"/>
    </location>
</feature>
<protein>
    <submittedName>
        <fullName evidence="2">Uncharacterized protein</fullName>
    </submittedName>
</protein>
<proteinExistence type="predicted"/>
<dbReference type="EMBL" id="CAJPIZ010018020">
    <property type="protein sequence ID" value="CAG2116369.1"/>
    <property type="molecule type" value="Genomic_DNA"/>
</dbReference>
<organism evidence="2">
    <name type="scientific">Medioppia subpectinata</name>
    <dbReference type="NCBI Taxonomy" id="1979941"/>
    <lineage>
        <taxon>Eukaryota</taxon>
        <taxon>Metazoa</taxon>
        <taxon>Ecdysozoa</taxon>
        <taxon>Arthropoda</taxon>
        <taxon>Chelicerata</taxon>
        <taxon>Arachnida</taxon>
        <taxon>Acari</taxon>
        <taxon>Acariformes</taxon>
        <taxon>Sarcoptiformes</taxon>
        <taxon>Oribatida</taxon>
        <taxon>Brachypylina</taxon>
        <taxon>Oppioidea</taxon>
        <taxon>Oppiidae</taxon>
        <taxon>Medioppia</taxon>
    </lineage>
</organism>
<sequence>ESYSFDEFFKCPKPSTSQSTAGRRAMNVMLVLLLLSLVIVIVIAVVVAFVKHRNNQSKTNQSTDKNDKDIASNDLIIQTKTNFLKLKNCIDKDYVMERFPSRAANFVDDKDMWNSLHREFDLSKPVFGFTFRFVTNDCGRLDTTNECTKVYDDSQIFYSCLYGHHINTRKVKWIANKYNDSRIMTINTFSLWLRVKKYCEYKWKHNETMASKEGFLSGVSFRLPHPSGGSIGDNRAAVTVTGGGGTGVAINTSQRFIAYYEDRVTYQIYTSESMANPNSVNLLGYQFCKVFDTNLTADYLFGFNYNLPKDYVYYVFRYLNLTWSCGQNCSLDTPLSLIELNHKFTTSFTSQMFGTYQSLNTLFGCGKYFYESEPSFKPNDFCETDQRLESVFGLGNDLYFQNNAKFWKWSDVSFKSGANPGIKSEPIFFDSDFTTSLNKFQIDTTKPVMGFTFKLYSSSTSNVNECLTNADTIRCQLYLSPHYYRACIYGEVIDNTNKTIGKLKDSFERKAFAFQYTPSGLKAFPVVGNSDSKTSHSVFSETQIICDNIRNAFAK</sequence>
<feature type="non-terminal residue" evidence="2">
    <location>
        <position position="1"/>
    </location>
</feature>
<dbReference type="Proteomes" id="UP000759131">
    <property type="component" value="Unassembled WGS sequence"/>
</dbReference>
<dbReference type="AlphaFoldDB" id="A0A7R9Q8Z5"/>
<dbReference type="OrthoDB" id="10572328at2759"/>
<dbReference type="EMBL" id="OC872595">
    <property type="protein sequence ID" value="CAD7635939.1"/>
    <property type="molecule type" value="Genomic_DNA"/>
</dbReference>
<evidence type="ECO:0000313" key="2">
    <source>
        <dbReference type="EMBL" id="CAD7635939.1"/>
    </source>
</evidence>
<reference evidence="2" key="1">
    <citation type="submission" date="2020-11" db="EMBL/GenBank/DDBJ databases">
        <authorList>
            <person name="Tran Van P."/>
        </authorList>
    </citation>
    <scope>NUCLEOTIDE SEQUENCE</scope>
</reference>